<protein>
    <submittedName>
        <fullName evidence="3">Outer membrane protein assembly factor BamB</fullName>
    </submittedName>
</protein>
<dbReference type="PATRIC" id="fig|1653479.3.peg.4766"/>
<feature type="chain" id="PRO_5007512748" evidence="1">
    <location>
        <begin position="27"/>
        <end position="463"/>
    </location>
</feature>
<dbReference type="Pfam" id="PF13360">
    <property type="entry name" value="PQQ_2"/>
    <property type="match status" value="1"/>
</dbReference>
<dbReference type="Gene3D" id="2.40.10.480">
    <property type="match status" value="1"/>
</dbReference>
<proteinExistence type="predicted"/>
<gene>
    <name evidence="3" type="primary">bamB_2</name>
    <name evidence="3" type="ORF">A3Q41_04712</name>
</gene>
<evidence type="ECO:0000259" key="2">
    <source>
        <dbReference type="Pfam" id="PF13360"/>
    </source>
</evidence>
<dbReference type="InterPro" id="IPR015943">
    <property type="entry name" value="WD40/YVTN_repeat-like_dom_sf"/>
</dbReference>
<dbReference type="InterPro" id="IPR002372">
    <property type="entry name" value="PQQ_rpt_dom"/>
</dbReference>
<accession>A0A143QT44</accession>
<name>A0A143QT44_RHOFA</name>
<feature type="domain" description="Pyrrolo-quinoline quinone repeat" evidence="2">
    <location>
        <begin position="323"/>
        <end position="461"/>
    </location>
</feature>
<dbReference type="Proteomes" id="UP000076038">
    <property type="component" value="Chromosome"/>
</dbReference>
<sequence>MTRWNGTTKLAVAAIVATLSVGAAVAVVTQDRSTTIKKITDSSDDSPGLAWAVDAADMGLEGATFASPRTGSMYAWGLGSIVIGHTALTLAVVSSESGNNEAVMVGIDTTDGTVLWKTPAPDLAACADEPLDGRLVCHQPIWGKTPGYVTFDPVTGESRNYPTDLDLFAVTVANDRVYTTSGNLEDDEVLLHRGTLENPSADWTAPLHAWAGWEDDYATALEVDGQIGTFDVGGDFSTFDASTGRQLWKTDSLEDCLGAVGRTAGDIAIASVQDCEGTGSESQGSVAFRLDGTVLARSDSSIVQQPSIDEPTDTSIPIVLGDAAFDRTTGEQLWRDDALSYDSPGDELNEPRTYATLRYIIGHVGLLQSSSGTTALDLRDGEHLWHADLNGNVLGHDGDLVLVSAGTDLAAVDITTGETAWTASTSMMFPDDESMSFEILVNGTDGSYLVQSGSKLAMLQPLP</sequence>
<dbReference type="RefSeq" id="WP_048319977.1">
    <property type="nucleotide sequence ID" value="NZ_CP015220.1"/>
</dbReference>
<evidence type="ECO:0000313" key="3">
    <source>
        <dbReference type="EMBL" id="AMY25976.1"/>
    </source>
</evidence>
<evidence type="ECO:0000313" key="4">
    <source>
        <dbReference type="Proteomes" id="UP000076038"/>
    </source>
</evidence>
<dbReference type="KEGG" id="rhs:A3Q41_04712"/>
<dbReference type="PANTHER" id="PTHR34512:SF30">
    <property type="entry name" value="OUTER MEMBRANE PROTEIN ASSEMBLY FACTOR BAMB"/>
    <property type="match status" value="1"/>
</dbReference>
<dbReference type="OrthoDB" id="4503168at2"/>
<dbReference type="SUPFAM" id="SSF50998">
    <property type="entry name" value="Quinoprotein alcohol dehydrogenase-like"/>
    <property type="match status" value="1"/>
</dbReference>
<keyword evidence="1" id="KW-0732">Signal</keyword>
<dbReference type="AlphaFoldDB" id="A0A143QT44"/>
<keyword evidence="4" id="KW-1185">Reference proteome</keyword>
<dbReference type="EMBL" id="CP015220">
    <property type="protein sequence ID" value="AMY25976.1"/>
    <property type="molecule type" value="Genomic_DNA"/>
</dbReference>
<feature type="signal peptide" evidence="1">
    <location>
        <begin position="1"/>
        <end position="26"/>
    </location>
</feature>
<organism evidence="3 4">
    <name type="scientific">Rhodococcoides fascians</name>
    <name type="common">Rhodococcus fascians</name>
    <dbReference type="NCBI Taxonomy" id="1828"/>
    <lineage>
        <taxon>Bacteria</taxon>
        <taxon>Bacillati</taxon>
        <taxon>Actinomycetota</taxon>
        <taxon>Actinomycetes</taxon>
        <taxon>Mycobacteriales</taxon>
        <taxon>Nocardiaceae</taxon>
        <taxon>Rhodococcoides</taxon>
    </lineage>
</organism>
<dbReference type="InterPro" id="IPR011047">
    <property type="entry name" value="Quinoprotein_ADH-like_sf"/>
</dbReference>
<reference evidence="3 4" key="1">
    <citation type="journal article" date="2016" name="Genome Announc.">
        <title>Complete Genome and Plasmid Sequences for Rhodococcus fascians D188 and Draft Sequences for Rhodococcus Isolates PBTS 1 and PBTS 2.</title>
        <authorList>
            <person name="Stamler R.A."/>
            <person name="Vereecke D."/>
            <person name="Zhang Y."/>
            <person name="Schilkey F."/>
            <person name="Devitt N."/>
            <person name="Randall J.J."/>
        </authorList>
    </citation>
    <scope>NUCLEOTIDE SEQUENCE [LARGE SCALE GENOMIC DNA]</scope>
    <source>
        <strain evidence="3 4">PBTS2</strain>
    </source>
</reference>
<dbReference type="Gene3D" id="2.130.10.10">
    <property type="entry name" value="YVTN repeat-like/Quinoprotein amine dehydrogenase"/>
    <property type="match status" value="1"/>
</dbReference>
<evidence type="ECO:0000256" key="1">
    <source>
        <dbReference type="SAM" id="SignalP"/>
    </source>
</evidence>
<dbReference type="PANTHER" id="PTHR34512">
    <property type="entry name" value="CELL SURFACE PROTEIN"/>
    <property type="match status" value="1"/>
</dbReference>
<reference evidence="4" key="2">
    <citation type="submission" date="2016-04" db="EMBL/GenBank/DDBJ databases">
        <title>Complete Genome and Plasmid Sequences for Rhodococcus fascians D188 and Draft Sequences for Rhodococcus spp. Isolates PBTS 1 and PBTS 2.</title>
        <authorList>
            <person name="Stamer R."/>
            <person name="Vereecke D."/>
            <person name="Zhang Y."/>
            <person name="Schilkey F."/>
            <person name="Devitt N."/>
            <person name="Randall J."/>
        </authorList>
    </citation>
    <scope>NUCLEOTIDE SEQUENCE [LARGE SCALE GENOMIC DNA]</scope>
    <source>
        <strain evidence="4">PBTS2</strain>
    </source>
</reference>